<protein>
    <submittedName>
        <fullName evidence="1">Uncharacterized protein</fullName>
    </submittedName>
</protein>
<sequence>MKMDLGNQTTEEEKYLKLYKSTMAHNTVGKRIIHKKNVHSVGFEHEQNLKGFVFTDIKDEGTKSEREAGEEINQAIQASSSAGGLFAWKCVGRQSRKLEVKVQGNPNKLKNHSVVRIKSVGKDVKRYGTTTGSTFTQKKIEMVNRRMNFDTSKPNPLYCSTLQEDLKKSLITPWKKPENWLHSFKPGVKSIQRSESQKVFTPKIDKYYTSIDLKANKLEMKSPNFCSSMKETFVPQKNYIAADKTHQKYKRVFGKASFSMGNYDLTKRIPETRRSLFCRLDEDRQERGEENKKNWKTVEINDAKVTRMPSNLEPKNKTSCHAKFFKAKSKKLIKMSFQEFLKANKFNKEKKQELLETHYKLGEKDDKGGSLNQEFLTEKKGEEWTHIKYTEDEPEEELLRKYFKRRELTQNFTFKSDVHTEDFDCSDPTKTRLIDTPRLDKTSKLDTSKALVKSHFKLGHQIMTRPKTAKEVYRSKSMPVIPESADPGEEVDPQEARIAEVKAKFQEKRVKEIKSMKKMAEQNFRRSTQGSFYCI</sequence>
<proteinExistence type="predicted"/>
<dbReference type="AlphaFoldDB" id="A0AAD1Y8S2"/>
<comment type="caution">
    <text evidence="1">The sequence shown here is derived from an EMBL/GenBank/DDBJ whole genome shotgun (WGS) entry which is preliminary data.</text>
</comment>
<evidence type="ECO:0000313" key="2">
    <source>
        <dbReference type="Proteomes" id="UP001295684"/>
    </source>
</evidence>
<evidence type="ECO:0000313" key="1">
    <source>
        <dbReference type="EMBL" id="CAI2386769.1"/>
    </source>
</evidence>
<dbReference type="EMBL" id="CAMPGE010029302">
    <property type="protein sequence ID" value="CAI2386769.1"/>
    <property type="molecule type" value="Genomic_DNA"/>
</dbReference>
<organism evidence="1 2">
    <name type="scientific">Euplotes crassus</name>
    <dbReference type="NCBI Taxonomy" id="5936"/>
    <lineage>
        <taxon>Eukaryota</taxon>
        <taxon>Sar</taxon>
        <taxon>Alveolata</taxon>
        <taxon>Ciliophora</taxon>
        <taxon>Intramacronucleata</taxon>
        <taxon>Spirotrichea</taxon>
        <taxon>Hypotrichia</taxon>
        <taxon>Euplotida</taxon>
        <taxon>Euplotidae</taxon>
        <taxon>Moneuplotes</taxon>
    </lineage>
</organism>
<name>A0AAD1Y8S2_EUPCR</name>
<gene>
    <name evidence="1" type="ORF">ECRASSUSDP1_LOCUS28393</name>
</gene>
<accession>A0AAD1Y8S2</accession>
<dbReference type="Proteomes" id="UP001295684">
    <property type="component" value="Unassembled WGS sequence"/>
</dbReference>
<keyword evidence="2" id="KW-1185">Reference proteome</keyword>
<reference evidence="1" key="1">
    <citation type="submission" date="2023-07" db="EMBL/GenBank/DDBJ databases">
        <authorList>
            <consortium name="AG Swart"/>
            <person name="Singh M."/>
            <person name="Singh A."/>
            <person name="Seah K."/>
            <person name="Emmerich C."/>
        </authorList>
    </citation>
    <scope>NUCLEOTIDE SEQUENCE</scope>
    <source>
        <strain evidence="1">DP1</strain>
    </source>
</reference>